<protein>
    <submittedName>
        <fullName evidence="2">Uncharacterized protein</fullName>
    </submittedName>
</protein>
<keyword evidence="3" id="KW-1185">Reference proteome</keyword>
<feature type="signal peptide" evidence="1">
    <location>
        <begin position="1"/>
        <end position="26"/>
    </location>
</feature>
<feature type="chain" id="PRO_5013386805" evidence="1">
    <location>
        <begin position="27"/>
        <end position="155"/>
    </location>
</feature>
<dbReference type="Proteomes" id="UP000190061">
    <property type="component" value="Unassembled WGS sequence"/>
</dbReference>
<reference evidence="2 3" key="1">
    <citation type="submission" date="2017-02" db="EMBL/GenBank/DDBJ databases">
        <authorList>
            <person name="Peterson S.W."/>
        </authorList>
    </citation>
    <scope>NUCLEOTIDE SEQUENCE [LARGE SCALE GENOMIC DNA]</scope>
    <source>
        <strain evidence="2 3">DSM 21749</strain>
    </source>
</reference>
<dbReference type="AlphaFoldDB" id="A0A1T4R9P9"/>
<evidence type="ECO:0000313" key="3">
    <source>
        <dbReference type="Proteomes" id="UP000190061"/>
    </source>
</evidence>
<dbReference type="OrthoDB" id="6059358at2"/>
<dbReference type="RefSeq" id="WP_143814255.1">
    <property type="nucleotide sequence ID" value="NZ_FUXP01000007.1"/>
</dbReference>
<proteinExistence type="predicted"/>
<name>A0A1T4R9P9_9GAMM</name>
<evidence type="ECO:0000313" key="2">
    <source>
        <dbReference type="EMBL" id="SKA12398.1"/>
    </source>
</evidence>
<evidence type="ECO:0000256" key="1">
    <source>
        <dbReference type="SAM" id="SignalP"/>
    </source>
</evidence>
<sequence length="155" mass="15701">MKMKKTLALNVLVAVALLAMSTVAAAQEVAIRKGVVTGIAPIQVQTQTARPQRPTSTGNALTRSLSRLAGRAASNATDGSYDAYDIASSATRDATTSTTAAASARQNTGTAYMVMIKFDDGSESAIQSADASGLIVGAPVRVLGSGESAQIIPGS</sequence>
<dbReference type="EMBL" id="FUXP01000007">
    <property type="protein sequence ID" value="SKA12398.1"/>
    <property type="molecule type" value="Genomic_DNA"/>
</dbReference>
<organism evidence="2 3">
    <name type="scientific">Lysobacter spongiicola DSM 21749</name>
    <dbReference type="NCBI Taxonomy" id="1122188"/>
    <lineage>
        <taxon>Bacteria</taxon>
        <taxon>Pseudomonadati</taxon>
        <taxon>Pseudomonadota</taxon>
        <taxon>Gammaproteobacteria</taxon>
        <taxon>Lysobacterales</taxon>
        <taxon>Lysobacteraceae</taxon>
        <taxon>Novilysobacter</taxon>
    </lineage>
</organism>
<keyword evidence="1" id="KW-0732">Signal</keyword>
<gene>
    <name evidence="2" type="ORF">SAMN02745674_02044</name>
</gene>
<accession>A0A1T4R9P9</accession>